<keyword evidence="7" id="KW-0067">ATP-binding</keyword>
<dbReference type="SMART" id="SM00387">
    <property type="entry name" value="HATPase_c"/>
    <property type="match status" value="1"/>
</dbReference>
<evidence type="ECO:0000256" key="2">
    <source>
        <dbReference type="ARBA" id="ARBA00012438"/>
    </source>
</evidence>
<dbReference type="KEGG" id="mrub:DEO27_017445"/>
<proteinExistence type="predicted"/>
<name>A0A5C1I1E3_9SPHI</name>
<evidence type="ECO:0000256" key="5">
    <source>
        <dbReference type="ARBA" id="ARBA00022741"/>
    </source>
</evidence>
<feature type="domain" description="Histidine kinase/HSP90-like ATPase" evidence="10">
    <location>
        <begin position="194"/>
        <end position="292"/>
    </location>
</feature>
<keyword evidence="3" id="KW-0597">Phosphoprotein</keyword>
<dbReference type="SUPFAM" id="SSF55874">
    <property type="entry name" value="ATPase domain of HSP90 chaperone/DNA topoisomerase II/histidine kinase"/>
    <property type="match status" value="1"/>
</dbReference>
<keyword evidence="9" id="KW-0812">Transmembrane</keyword>
<keyword evidence="9" id="KW-0472">Membrane</keyword>
<keyword evidence="8" id="KW-0175">Coiled coil</keyword>
<keyword evidence="9" id="KW-1133">Transmembrane helix</keyword>
<evidence type="ECO:0000256" key="6">
    <source>
        <dbReference type="ARBA" id="ARBA00022777"/>
    </source>
</evidence>
<dbReference type="EC" id="2.7.13.3" evidence="2"/>
<dbReference type="PANTHER" id="PTHR41523">
    <property type="entry name" value="TWO-COMPONENT SYSTEM SENSOR PROTEIN"/>
    <property type="match status" value="1"/>
</dbReference>
<evidence type="ECO:0000259" key="10">
    <source>
        <dbReference type="SMART" id="SM00387"/>
    </source>
</evidence>
<dbReference type="GO" id="GO:0005524">
    <property type="term" value="F:ATP binding"/>
    <property type="evidence" value="ECO:0007669"/>
    <property type="project" value="UniProtKB-KW"/>
</dbReference>
<evidence type="ECO:0000256" key="3">
    <source>
        <dbReference type="ARBA" id="ARBA00022553"/>
    </source>
</evidence>
<evidence type="ECO:0000256" key="4">
    <source>
        <dbReference type="ARBA" id="ARBA00022679"/>
    </source>
</evidence>
<reference evidence="11" key="1">
    <citation type="submission" date="2019-08" db="EMBL/GenBank/DDBJ databases">
        <title>Comparative genome analysis confer to the adaptation heavy metal polluted environment.</title>
        <authorList>
            <person name="Li Y."/>
        </authorList>
    </citation>
    <scope>NUCLEOTIDE SEQUENCE [LARGE SCALE GENOMIC DNA]</scope>
    <source>
        <strain evidence="11">P1</strain>
    </source>
</reference>
<gene>
    <name evidence="11" type="ORF">DEO27_017445</name>
</gene>
<dbReference type="RefSeq" id="WP_112567590.1">
    <property type="nucleotide sequence ID" value="NZ_CP043450.1"/>
</dbReference>
<keyword evidence="4" id="KW-0808">Transferase</keyword>
<feature type="coiled-coil region" evidence="8">
    <location>
        <begin position="65"/>
        <end position="99"/>
    </location>
</feature>
<protein>
    <recommendedName>
        <fullName evidence="2">histidine kinase</fullName>
        <ecNumber evidence="2">2.7.13.3</ecNumber>
    </recommendedName>
</protein>
<dbReference type="Gene3D" id="3.30.565.10">
    <property type="entry name" value="Histidine kinase-like ATPase, C-terminal domain"/>
    <property type="match status" value="1"/>
</dbReference>
<sequence>MQNTVSMEMTAKSVYLIGVSDTSNDPVLVTIGLQALKVGPLLLATTFLCLVCLYLMGLQMVRRIRRQHEKSMKILETEKRRLENEVAKLGQRSEWLEAEMHHRVKNNLQIMSSLINSQFSFTNDRIGKETLTSSRHRLYALSLVHQKLFLHPAGTEIEMSCCIKDLVDYLVDEFNKGTGVQFEMDLVSLKIDPATAIPFALIINELVTNSLKYAFPGDRTGIVRIRLLSGDDNNYQLIYADDGIGLPEDFDFYASGSLGKTLILGLSRQIRGKVTINKMNGLEIAIDFKIKSSSPGILRYADE</sequence>
<evidence type="ECO:0000256" key="1">
    <source>
        <dbReference type="ARBA" id="ARBA00000085"/>
    </source>
</evidence>
<evidence type="ECO:0000256" key="9">
    <source>
        <dbReference type="SAM" id="Phobius"/>
    </source>
</evidence>
<dbReference type="GO" id="GO:0004673">
    <property type="term" value="F:protein histidine kinase activity"/>
    <property type="evidence" value="ECO:0007669"/>
    <property type="project" value="UniProtKB-EC"/>
</dbReference>
<dbReference type="Gene3D" id="3.30.450.20">
    <property type="entry name" value="PAS domain"/>
    <property type="match status" value="1"/>
</dbReference>
<dbReference type="InterPro" id="IPR011495">
    <property type="entry name" value="Sig_transdc_His_kin_sub2_dim/P"/>
</dbReference>
<comment type="catalytic activity">
    <reaction evidence="1">
        <text>ATP + protein L-histidine = ADP + protein N-phospho-L-histidine.</text>
        <dbReference type="EC" id="2.7.13.3"/>
    </reaction>
</comment>
<evidence type="ECO:0000256" key="8">
    <source>
        <dbReference type="SAM" id="Coils"/>
    </source>
</evidence>
<feature type="transmembrane region" description="Helical" evidence="9">
    <location>
        <begin position="41"/>
        <end position="61"/>
    </location>
</feature>
<keyword evidence="6 11" id="KW-0418">Kinase</keyword>
<accession>A0A5C1I1E3</accession>
<evidence type="ECO:0000256" key="7">
    <source>
        <dbReference type="ARBA" id="ARBA00022840"/>
    </source>
</evidence>
<keyword evidence="5" id="KW-0547">Nucleotide-binding</keyword>
<dbReference type="Pfam" id="PF07568">
    <property type="entry name" value="HisKA_2"/>
    <property type="match status" value="1"/>
</dbReference>
<keyword evidence="12" id="KW-1185">Reference proteome</keyword>
<organism evidence="11 12">
    <name type="scientific">Mucilaginibacter rubeus</name>
    <dbReference type="NCBI Taxonomy" id="2027860"/>
    <lineage>
        <taxon>Bacteria</taxon>
        <taxon>Pseudomonadati</taxon>
        <taxon>Bacteroidota</taxon>
        <taxon>Sphingobacteriia</taxon>
        <taxon>Sphingobacteriales</taxon>
        <taxon>Sphingobacteriaceae</taxon>
        <taxon>Mucilaginibacter</taxon>
    </lineage>
</organism>
<dbReference type="InterPro" id="IPR036890">
    <property type="entry name" value="HATPase_C_sf"/>
</dbReference>
<dbReference type="AlphaFoldDB" id="A0A5C1I1E3"/>
<dbReference type="OrthoDB" id="1523170at2"/>
<evidence type="ECO:0000313" key="11">
    <source>
        <dbReference type="EMBL" id="QEM11733.1"/>
    </source>
</evidence>
<dbReference type="PANTHER" id="PTHR41523:SF8">
    <property type="entry name" value="ETHYLENE RESPONSE SENSOR PROTEIN"/>
    <property type="match status" value="1"/>
</dbReference>
<dbReference type="InterPro" id="IPR003594">
    <property type="entry name" value="HATPase_dom"/>
</dbReference>
<dbReference type="Proteomes" id="UP000251402">
    <property type="component" value="Chromosome"/>
</dbReference>
<dbReference type="EMBL" id="CP043450">
    <property type="protein sequence ID" value="QEM11733.1"/>
    <property type="molecule type" value="Genomic_DNA"/>
</dbReference>
<evidence type="ECO:0000313" key="12">
    <source>
        <dbReference type="Proteomes" id="UP000251402"/>
    </source>
</evidence>